<reference evidence="2" key="1">
    <citation type="submission" date="2021-02" db="EMBL/GenBank/DDBJ databases">
        <authorList>
            <person name="Nowell W R."/>
        </authorList>
    </citation>
    <scope>NUCLEOTIDE SEQUENCE</scope>
</reference>
<accession>A0A8S3HN31</accession>
<comment type="caution">
    <text evidence="2">The sequence shown here is derived from an EMBL/GenBank/DDBJ whole genome shotgun (WGS) entry which is preliminary data.</text>
</comment>
<evidence type="ECO:0000313" key="2">
    <source>
        <dbReference type="EMBL" id="CAF5183230.1"/>
    </source>
</evidence>
<dbReference type="EMBL" id="CAJOBI010319839">
    <property type="protein sequence ID" value="CAF5183230.1"/>
    <property type="molecule type" value="Genomic_DNA"/>
</dbReference>
<proteinExistence type="predicted"/>
<dbReference type="Proteomes" id="UP000676336">
    <property type="component" value="Unassembled WGS sequence"/>
</dbReference>
<sequence>MHSFSILTRLTGDGKWADQCEILALNSLPAALDPFLARSTHYITCPNSIQLDNKIKTKGQFQNLFPMLAFMPGVYHYRCCAHNYGFGWPYYSEEIWLATWDNGLCASIYSASEVTATVGPDSGTQVTIIEETEYPFDDTINFRFQISTPTQFNLYLRIPQWCQRSIELSINGEMIFNEQIQAESSFLLIDRIWTNGDVVTFKIPMVVEMKTWFKNHDSVSLSYGPLSFSLDINEEWNRIGGQYDWPEYEVLPKSYWNYGLILTNDHDLIIERQKKKNDRLNPFIRTNVPLQLEVRARRIPSWIADDQNVVGLLPQSPVASSEPDELIKLIPMGAARLRITAFPTIAL</sequence>
<organism evidence="2 3">
    <name type="scientific">Rotaria magnacalcarata</name>
    <dbReference type="NCBI Taxonomy" id="392030"/>
    <lineage>
        <taxon>Eukaryota</taxon>
        <taxon>Metazoa</taxon>
        <taxon>Spiralia</taxon>
        <taxon>Gnathifera</taxon>
        <taxon>Rotifera</taxon>
        <taxon>Eurotatoria</taxon>
        <taxon>Bdelloidea</taxon>
        <taxon>Philodinida</taxon>
        <taxon>Philodinidae</taxon>
        <taxon>Rotaria</taxon>
    </lineage>
</organism>
<dbReference type="InterPro" id="IPR049046">
    <property type="entry name" value="Beta-AFase-like_GH127_middle"/>
</dbReference>
<evidence type="ECO:0000313" key="3">
    <source>
        <dbReference type="Proteomes" id="UP000676336"/>
    </source>
</evidence>
<gene>
    <name evidence="2" type="ORF">SMN809_LOCUS69600</name>
</gene>
<dbReference type="PANTHER" id="PTHR31151">
    <property type="entry name" value="PROLINE-TRNA LIGASE (DUF1680)"/>
    <property type="match status" value="1"/>
</dbReference>
<feature type="domain" description="Non-reducing end beta-L-arabinofuranosidase-like GH127 middle" evidence="1">
    <location>
        <begin position="105"/>
        <end position="205"/>
    </location>
</feature>
<dbReference type="Pfam" id="PF20736">
    <property type="entry name" value="Glyco_hydro127M"/>
    <property type="match status" value="1"/>
</dbReference>
<protein>
    <recommendedName>
        <fullName evidence="1">Non-reducing end beta-L-arabinofuranosidase-like GH127 middle domain-containing protein</fullName>
    </recommendedName>
</protein>
<evidence type="ECO:0000259" key="1">
    <source>
        <dbReference type="Pfam" id="PF20736"/>
    </source>
</evidence>
<dbReference type="AlphaFoldDB" id="A0A8S3HN31"/>
<dbReference type="PANTHER" id="PTHR31151:SF0">
    <property type="entry name" value="PROLINE-TRNA LIGASE (DUF1680)"/>
    <property type="match status" value="1"/>
</dbReference>
<name>A0A8S3HN31_9BILA</name>